<dbReference type="EMBL" id="JAZGQO010000011">
    <property type="protein sequence ID" value="KAK6174016.1"/>
    <property type="molecule type" value="Genomic_DNA"/>
</dbReference>
<keyword evidence="3" id="KW-1185">Reference proteome</keyword>
<evidence type="ECO:0000256" key="1">
    <source>
        <dbReference type="SAM" id="MobiDB-lite"/>
    </source>
</evidence>
<comment type="caution">
    <text evidence="2">The sequence shown here is derived from an EMBL/GenBank/DDBJ whole genome shotgun (WGS) entry which is preliminary data.</text>
</comment>
<reference evidence="2 3" key="1">
    <citation type="submission" date="2024-01" db="EMBL/GenBank/DDBJ databases">
        <title>The genome of the rayed Mediterranean limpet Patella caerulea (Linnaeus, 1758).</title>
        <authorList>
            <person name="Anh-Thu Weber A."/>
            <person name="Halstead-Nussloch G."/>
        </authorList>
    </citation>
    <scope>NUCLEOTIDE SEQUENCE [LARGE SCALE GENOMIC DNA]</scope>
    <source>
        <strain evidence="2">AATW-2023a</strain>
        <tissue evidence="2">Whole specimen</tissue>
    </source>
</reference>
<gene>
    <name evidence="2" type="ORF">SNE40_017368</name>
</gene>
<proteinExistence type="predicted"/>
<accession>A0AAN8JAB8</accession>
<dbReference type="AlphaFoldDB" id="A0AAN8JAB8"/>
<sequence>MAEKKGYPGYPGYPPQPGASGHNVTVQHTTVHQKPAPGFFGSLKSEFNKVGKQLNKEIDYCSNKLNQVVDTHAAGAMLELFKTGNVVQLVSRASGRCLEIIALQNGQLAVDGHGPSDPQAFHTHWTVTNEGSNQVRLHNNHNYLTIHNGATCLINMPPGSNHGIETKFQLSQSGQFILLESLKERQRHIGVLPDGQLKPAVACGREDHAQFGVHVIYTPYPTSNVTVVNK</sequence>
<evidence type="ECO:0000313" key="3">
    <source>
        <dbReference type="Proteomes" id="UP001347796"/>
    </source>
</evidence>
<protein>
    <submittedName>
        <fullName evidence="2">Uncharacterized protein</fullName>
    </submittedName>
</protein>
<organism evidence="2 3">
    <name type="scientific">Patella caerulea</name>
    <name type="common">Rayed Mediterranean limpet</name>
    <dbReference type="NCBI Taxonomy" id="87958"/>
    <lineage>
        <taxon>Eukaryota</taxon>
        <taxon>Metazoa</taxon>
        <taxon>Spiralia</taxon>
        <taxon>Lophotrochozoa</taxon>
        <taxon>Mollusca</taxon>
        <taxon>Gastropoda</taxon>
        <taxon>Patellogastropoda</taxon>
        <taxon>Patelloidea</taxon>
        <taxon>Patellidae</taxon>
        <taxon>Patella</taxon>
    </lineage>
</organism>
<dbReference type="Proteomes" id="UP001347796">
    <property type="component" value="Unassembled WGS sequence"/>
</dbReference>
<evidence type="ECO:0000313" key="2">
    <source>
        <dbReference type="EMBL" id="KAK6174016.1"/>
    </source>
</evidence>
<feature type="region of interest" description="Disordered" evidence="1">
    <location>
        <begin position="1"/>
        <end position="23"/>
    </location>
</feature>
<name>A0AAN8JAB8_PATCE</name>